<organism evidence="3 4">
    <name type="scientific">Candidatus Eisenbergiella merdavium</name>
    <dbReference type="NCBI Taxonomy" id="2838551"/>
    <lineage>
        <taxon>Bacteria</taxon>
        <taxon>Bacillati</taxon>
        <taxon>Bacillota</taxon>
        <taxon>Clostridia</taxon>
        <taxon>Lachnospirales</taxon>
        <taxon>Lachnospiraceae</taxon>
        <taxon>Eisenbergiella</taxon>
    </lineage>
</organism>
<proteinExistence type="predicted"/>
<reference evidence="3" key="1">
    <citation type="journal article" date="2021" name="PeerJ">
        <title>Extensive microbial diversity within the chicken gut microbiome revealed by metagenomics and culture.</title>
        <authorList>
            <person name="Gilroy R."/>
            <person name="Ravi A."/>
            <person name="Getino M."/>
            <person name="Pursley I."/>
            <person name="Horton D.L."/>
            <person name="Alikhan N.F."/>
            <person name="Baker D."/>
            <person name="Gharbi K."/>
            <person name="Hall N."/>
            <person name="Watson M."/>
            <person name="Adriaenssens E.M."/>
            <person name="Foster-Nyarko E."/>
            <person name="Jarju S."/>
            <person name="Secka A."/>
            <person name="Antonio M."/>
            <person name="Oren A."/>
            <person name="Chaudhuri R.R."/>
            <person name="La Ragione R."/>
            <person name="Hildebrand F."/>
            <person name="Pallen M.J."/>
        </authorList>
    </citation>
    <scope>NUCLEOTIDE SEQUENCE</scope>
    <source>
        <strain evidence="3">USAMLcec2-132</strain>
    </source>
</reference>
<dbReference type="PROSITE" id="PS50943">
    <property type="entry name" value="HTH_CROC1"/>
    <property type="match status" value="1"/>
</dbReference>
<evidence type="ECO:0000256" key="1">
    <source>
        <dbReference type="SAM" id="MobiDB-lite"/>
    </source>
</evidence>
<dbReference type="EMBL" id="DWWS01000028">
    <property type="protein sequence ID" value="HJC23690.1"/>
    <property type="molecule type" value="Genomic_DNA"/>
</dbReference>
<dbReference type="SMART" id="SM00530">
    <property type="entry name" value="HTH_XRE"/>
    <property type="match status" value="1"/>
</dbReference>
<name>A0A9D2NFD4_9FIRM</name>
<dbReference type="Proteomes" id="UP000823891">
    <property type="component" value="Unassembled WGS sequence"/>
</dbReference>
<evidence type="ECO:0000313" key="4">
    <source>
        <dbReference type="Proteomes" id="UP000823891"/>
    </source>
</evidence>
<dbReference type="Pfam" id="PF01381">
    <property type="entry name" value="HTH_3"/>
    <property type="match status" value="1"/>
</dbReference>
<dbReference type="InterPro" id="IPR010982">
    <property type="entry name" value="Lambda_DNA-bd_dom_sf"/>
</dbReference>
<reference evidence="3" key="2">
    <citation type="submission" date="2021-04" db="EMBL/GenBank/DDBJ databases">
        <authorList>
            <person name="Gilroy R."/>
        </authorList>
    </citation>
    <scope>NUCLEOTIDE SEQUENCE</scope>
    <source>
        <strain evidence="3">USAMLcec2-132</strain>
    </source>
</reference>
<dbReference type="AlphaFoldDB" id="A0A9D2NFD4"/>
<sequence length="123" mass="14002">MDYLAGLTDEKRPYEKSKLSLSWPERKTAEGSGADESGKEKKLPPQLCGRLLELRSGKRYTQVRMQTLTGVDQSNYSKLERGEVQYTFEQCRLIALAMNTSMDYLAGLTDRKKPHKRRKGISG</sequence>
<gene>
    <name evidence="3" type="ORF">H9761_08310</name>
</gene>
<dbReference type="GO" id="GO:0003677">
    <property type="term" value="F:DNA binding"/>
    <property type="evidence" value="ECO:0007669"/>
    <property type="project" value="InterPro"/>
</dbReference>
<dbReference type="SUPFAM" id="SSF47413">
    <property type="entry name" value="lambda repressor-like DNA-binding domains"/>
    <property type="match status" value="1"/>
</dbReference>
<accession>A0A9D2NFD4</accession>
<evidence type="ECO:0000259" key="2">
    <source>
        <dbReference type="PROSITE" id="PS50943"/>
    </source>
</evidence>
<dbReference type="Gene3D" id="1.10.260.40">
    <property type="entry name" value="lambda repressor-like DNA-binding domains"/>
    <property type="match status" value="1"/>
</dbReference>
<comment type="caution">
    <text evidence="3">The sequence shown here is derived from an EMBL/GenBank/DDBJ whole genome shotgun (WGS) entry which is preliminary data.</text>
</comment>
<feature type="region of interest" description="Disordered" evidence="1">
    <location>
        <begin position="1"/>
        <end position="44"/>
    </location>
</feature>
<feature type="domain" description="HTH cro/C1-type" evidence="2">
    <location>
        <begin position="51"/>
        <end position="105"/>
    </location>
</feature>
<dbReference type="InterPro" id="IPR001387">
    <property type="entry name" value="Cro/C1-type_HTH"/>
</dbReference>
<protein>
    <submittedName>
        <fullName evidence="3">Helix-turn-helix domain-containing protein</fullName>
    </submittedName>
</protein>
<feature type="compositionally biased region" description="Basic and acidic residues" evidence="1">
    <location>
        <begin position="8"/>
        <end position="29"/>
    </location>
</feature>
<evidence type="ECO:0000313" key="3">
    <source>
        <dbReference type="EMBL" id="HJC23690.1"/>
    </source>
</evidence>
<dbReference type="CDD" id="cd00093">
    <property type="entry name" value="HTH_XRE"/>
    <property type="match status" value="1"/>
</dbReference>